<proteinExistence type="predicted"/>
<comment type="caution">
    <text evidence="1">The sequence shown here is derived from an EMBL/GenBank/DDBJ whole genome shotgun (WGS) entry which is preliminary data.</text>
</comment>
<evidence type="ECO:0000313" key="1">
    <source>
        <dbReference type="EMBL" id="KKN47539.1"/>
    </source>
</evidence>
<protein>
    <recommendedName>
        <fullName evidence="2">Cytochrome C Planctomycete-type domain-containing protein</fullName>
    </recommendedName>
</protein>
<reference evidence="1" key="1">
    <citation type="journal article" date="2015" name="Nature">
        <title>Complex archaea that bridge the gap between prokaryotes and eukaryotes.</title>
        <authorList>
            <person name="Spang A."/>
            <person name="Saw J.H."/>
            <person name="Jorgensen S.L."/>
            <person name="Zaremba-Niedzwiedzka K."/>
            <person name="Martijn J."/>
            <person name="Lind A.E."/>
            <person name="van Eijk R."/>
            <person name="Schleper C."/>
            <person name="Guy L."/>
            <person name="Ettema T.J."/>
        </authorList>
    </citation>
    <scope>NUCLEOTIDE SEQUENCE</scope>
</reference>
<dbReference type="AlphaFoldDB" id="A0A0F9QYD3"/>
<accession>A0A0F9QYD3</accession>
<organism evidence="1">
    <name type="scientific">marine sediment metagenome</name>
    <dbReference type="NCBI Taxonomy" id="412755"/>
    <lineage>
        <taxon>unclassified sequences</taxon>
        <taxon>metagenomes</taxon>
        <taxon>ecological metagenomes</taxon>
    </lineage>
</organism>
<gene>
    <name evidence="1" type="ORF">LCGC14_0661740</name>
</gene>
<evidence type="ECO:0008006" key="2">
    <source>
        <dbReference type="Google" id="ProtNLM"/>
    </source>
</evidence>
<sequence length="146" mass="15707">MLKKKILGLSIVLFIALSIFYCGGGGNGTPDIPETEISDPSFSTDIQPIFTSNCALSGCHNSTAQEGLILLQGQAYTNIVNVDSTQDTQRPVRKLVLPADAANSYLVIKIEGNQTVGDRMPQGRSALSSVRINNIKNWVNRGAKNN</sequence>
<dbReference type="EMBL" id="LAZR01001270">
    <property type="protein sequence ID" value="KKN47539.1"/>
    <property type="molecule type" value="Genomic_DNA"/>
</dbReference>
<name>A0A0F9QYD3_9ZZZZ</name>